<reference evidence="3 4" key="2">
    <citation type="submission" date="2023-11" db="UniProtKB">
        <authorList>
            <consortium name="WormBaseParasite"/>
        </authorList>
    </citation>
    <scope>IDENTIFICATION</scope>
</reference>
<name>A0AA85K1Z3_TRIRE</name>
<proteinExistence type="predicted"/>
<accession>A0AA85K1Z3</accession>
<evidence type="ECO:0000313" key="2">
    <source>
        <dbReference type="Proteomes" id="UP000050795"/>
    </source>
</evidence>
<evidence type="ECO:0000256" key="1">
    <source>
        <dbReference type="SAM" id="MobiDB-lite"/>
    </source>
</evidence>
<evidence type="ECO:0000313" key="3">
    <source>
        <dbReference type="WBParaSite" id="TREG1_56230.1"/>
    </source>
</evidence>
<dbReference type="Proteomes" id="UP000050795">
    <property type="component" value="Unassembled WGS sequence"/>
</dbReference>
<dbReference type="WBParaSite" id="TREG1_56230.1">
    <property type="protein sequence ID" value="TREG1_56230.1"/>
    <property type="gene ID" value="TREG1_56230"/>
</dbReference>
<feature type="region of interest" description="Disordered" evidence="1">
    <location>
        <begin position="1"/>
        <end position="63"/>
    </location>
</feature>
<organism evidence="2 4">
    <name type="scientific">Trichobilharzia regenti</name>
    <name type="common">Nasal bird schistosome</name>
    <dbReference type="NCBI Taxonomy" id="157069"/>
    <lineage>
        <taxon>Eukaryota</taxon>
        <taxon>Metazoa</taxon>
        <taxon>Spiralia</taxon>
        <taxon>Lophotrochozoa</taxon>
        <taxon>Platyhelminthes</taxon>
        <taxon>Trematoda</taxon>
        <taxon>Digenea</taxon>
        <taxon>Strigeidida</taxon>
        <taxon>Schistosomatoidea</taxon>
        <taxon>Schistosomatidae</taxon>
        <taxon>Trichobilharzia</taxon>
    </lineage>
</organism>
<dbReference type="AlphaFoldDB" id="A0AA85K1Z3"/>
<protein>
    <submittedName>
        <fullName evidence="3 4">Uncharacterized protein</fullName>
    </submittedName>
</protein>
<sequence>MYNSRSPHRSPWSSSSPSARQDNFQRPRFTGPPRSPITLTPPFGNERFPRYPQDPSFHWSSPPPVNCSPYRTNSPARYGTPNFNQSSYQQSFYSPMSSYAIPGSSCLPNCNSPMNMHYNSISSGSYSTAQEDLSWKYDTSYSNSSPCNVNSCSPRNSNRKFGENRNHPVKNWIVASLSDPWEGLKPVRTPLSGYLVDKPPAQTHTILFAPHERRRKLELDNGEKITVSPTKRIQLVCSD</sequence>
<evidence type="ECO:0000313" key="4">
    <source>
        <dbReference type="WBParaSite" id="TREG1_56230.2"/>
    </source>
</evidence>
<reference evidence="2" key="1">
    <citation type="submission" date="2022-06" db="EMBL/GenBank/DDBJ databases">
        <authorList>
            <person name="Berger JAMES D."/>
            <person name="Berger JAMES D."/>
        </authorList>
    </citation>
    <scope>NUCLEOTIDE SEQUENCE [LARGE SCALE GENOMIC DNA]</scope>
</reference>
<dbReference type="WBParaSite" id="TREG1_56230.2">
    <property type="protein sequence ID" value="TREG1_56230.2"/>
    <property type="gene ID" value="TREG1_56230"/>
</dbReference>
<feature type="compositionally biased region" description="Low complexity" evidence="1">
    <location>
        <begin position="9"/>
        <end position="20"/>
    </location>
</feature>
<keyword evidence="2" id="KW-1185">Reference proteome</keyword>